<sequence>MHDRKAPLLRRKTGIFLAILAGIAMGLAFGNIAVGIAVGVMFIAGFAFTPQSEGEISSPEIEGLTRQSLTAAPRD</sequence>
<keyword evidence="2" id="KW-0812">Transmembrane</keyword>
<dbReference type="AlphaFoldDB" id="A0A4V3BTQ5"/>
<feature type="compositionally biased region" description="Low complexity" evidence="1">
    <location>
        <begin position="53"/>
        <end position="62"/>
    </location>
</feature>
<feature type="transmembrane region" description="Helical" evidence="2">
    <location>
        <begin position="15"/>
        <end position="48"/>
    </location>
</feature>
<keyword evidence="4" id="KW-1185">Reference proteome</keyword>
<evidence type="ECO:0000256" key="1">
    <source>
        <dbReference type="SAM" id="MobiDB-lite"/>
    </source>
</evidence>
<name>A0A4V3BTQ5_9SPHN</name>
<dbReference type="EMBL" id="SNWD01000003">
    <property type="protein sequence ID" value="TDN84448.1"/>
    <property type="molecule type" value="Genomic_DNA"/>
</dbReference>
<feature type="region of interest" description="Disordered" evidence="1">
    <location>
        <begin position="53"/>
        <end position="75"/>
    </location>
</feature>
<keyword evidence="2" id="KW-1133">Transmembrane helix</keyword>
<dbReference type="RefSeq" id="WP_133494847.1">
    <property type="nucleotide sequence ID" value="NZ_BMLU01000003.1"/>
</dbReference>
<keyword evidence="2" id="KW-0472">Membrane</keyword>
<protein>
    <submittedName>
        <fullName evidence="3">Uncharacterized protein</fullName>
    </submittedName>
</protein>
<organism evidence="3 4">
    <name type="scientific">Stakelama pacifica</name>
    <dbReference type="NCBI Taxonomy" id="517720"/>
    <lineage>
        <taxon>Bacteria</taxon>
        <taxon>Pseudomonadati</taxon>
        <taxon>Pseudomonadota</taxon>
        <taxon>Alphaproteobacteria</taxon>
        <taxon>Sphingomonadales</taxon>
        <taxon>Sphingomonadaceae</taxon>
        <taxon>Stakelama</taxon>
    </lineage>
</organism>
<dbReference type="Proteomes" id="UP000295493">
    <property type="component" value="Unassembled WGS sequence"/>
</dbReference>
<accession>A0A4V3BTQ5</accession>
<evidence type="ECO:0000313" key="4">
    <source>
        <dbReference type="Proteomes" id="UP000295493"/>
    </source>
</evidence>
<gene>
    <name evidence="3" type="ORF">EV664_10388</name>
</gene>
<proteinExistence type="predicted"/>
<reference evidence="3 4" key="1">
    <citation type="submission" date="2019-03" db="EMBL/GenBank/DDBJ databases">
        <title>Genomic Encyclopedia of Type Strains, Phase IV (KMG-IV): sequencing the most valuable type-strain genomes for metagenomic binning, comparative biology and taxonomic classification.</title>
        <authorList>
            <person name="Goeker M."/>
        </authorList>
    </citation>
    <scope>NUCLEOTIDE SEQUENCE [LARGE SCALE GENOMIC DNA]</scope>
    <source>
        <strain evidence="3 4">DSM 25059</strain>
    </source>
</reference>
<feature type="compositionally biased region" description="Polar residues" evidence="1">
    <location>
        <begin position="65"/>
        <end position="75"/>
    </location>
</feature>
<evidence type="ECO:0000313" key="3">
    <source>
        <dbReference type="EMBL" id="TDN84448.1"/>
    </source>
</evidence>
<comment type="caution">
    <text evidence="3">The sequence shown here is derived from an EMBL/GenBank/DDBJ whole genome shotgun (WGS) entry which is preliminary data.</text>
</comment>
<evidence type="ECO:0000256" key="2">
    <source>
        <dbReference type="SAM" id="Phobius"/>
    </source>
</evidence>